<evidence type="ECO:0008006" key="4">
    <source>
        <dbReference type="Google" id="ProtNLM"/>
    </source>
</evidence>
<comment type="caution">
    <text evidence="2">The sequence shown here is derived from an EMBL/GenBank/DDBJ whole genome shotgun (WGS) entry which is preliminary data.</text>
</comment>
<reference evidence="2 3" key="1">
    <citation type="submission" date="2018-10" db="EMBL/GenBank/DDBJ databases">
        <title>Lactobacillus sp. R7 and Lactobacillus sp. R19 isolated from fermented mustard green product of Taiwan.</title>
        <authorList>
            <person name="Lin S.-T."/>
        </authorList>
    </citation>
    <scope>NUCLEOTIDE SEQUENCE [LARGE SCALE GENOMIC DNA]</scope>
    <source>
        <strain evidence="2 3">BCRC 81129</strain>
    </source>
</reference>
<accession>A0A4Z0J8C5</accession>
<organism evidence="2 3">
    <name type="scientific">Levilactobacillus suantsaiihabitans</name>
    <dbReference type="NCBI Taxonomy" id="2487722"/>
    <lineage>
        <taxon>Bacteria</taxon>
        <taxon>Bacillati</taxon>
        <taxon>Bacillota</taxon>
        <taxon>Bacilli</taxon>
        <taxon>Lactobacillales</taxon>
        <taxon>Lactobacillaceae</taxon>
        <taxon>Levilactobacillus</taxon>
    </lineage>
</organism>
<evidence type="ECO:0000313" key="2">
    <source>
        <dbReference type="EMBL" id="TGD17563.1"/>
    </source>
</evidence>
<evidence type="ECO:0000313" key="3">
    <source>
        <dbReference type="Proteomes" id="UP000297348"/>
    </source>
</evidence>
<feature type="signal peptide" evidence="1">
    <location>
        <begin position="1"/>
        <end position="30"/>
    </location>
</feature>
<proteinExistence type="predicted"/>
<dbReference type="AlphaFoldDB" id="A0A4Z0J8C5"/>
<dbReference type="RefSeq" id="WP_135368892.1">
    <property type="nucleotide sequence ID" value="NZ_RKLX01000028.1"/>
</dbReference>
<keyword evidence="1" id="KW-0732">Signal</keyword>
<protein>
    <recommendedName>
        <fullName evidence="4">D-alanyl-D-alanine carboxypeptidase</fullName>
    </recommendedName>
</protein>
<dbReference type="Proteomes" id="UP000297348">
    <property type="component" value="Unassembled WGS sequence"/>
</dbReference>
<dbReference type="OrthoDB" id="2325304at2"/>
<keyword evidence="3" id="KW-1185">Reference proteome</keyword>
<name>A0A4Z0J8C5_9LACO</name>
<sequence length="247" mass="27352">MKKGLYILATTGVVLGVVASSISLPDSASAKTKAAKVIKTTSLKRTAYQTTGGYIYTSAKLTKKKYNAGKYLSTKFYATKSSKIKKSNGKKAYYYYVTSSNKRIKGWIWKGNLQKVQQYAQAKKDVAAMKKIVLNMTPRAQKYIMPQFDKLSLKHAYSTENAQNNLAQVSVRIAAEVYDGNQADVAGGIAEYQLFSGRFSSSINRNLQRLYAKYLDSVNGGDPFNTQRVQATELARAMVDPIDGLQK</sequence>
<gene>
    <name evidence="2" type="ORF">EGT51_11900</name>
</gene>
<evidence type="ECO:0000256" key="1">
    <source>
        <dbReference type="SAM" id="SignalP"/>
    </source>
</evidence>
<feature type="chain" id="PRO_5021232104" description="D-alanyl-D-alanine carboxypeptidase" evidence="1">
    <location>
        <begin position="31"/>
        <end position="247"/>
    </location>
</feature>
<dbReference type="EMBL" id="RKLX01000028">
    <property type="protein sequence ID" value="TGD17563.1"/>
    <property type="molecule type" value="Genomic_DNA"/>
</dbReference>